<dbReference type="Proteomes" id="UP001220256">
    <property type="component" value="Unassembled WGS sequence"/>
</dbReference>
<organism evidence="1 2">
    <name type="scientific">Penicillium chrysogenum</name>
    <name type="common">Penicillium notatum</name>
    <dbReference type="NCBI Taxonomy" id="5076"/>
    <lineage>
        <taxon>Eukaryota</taxon>
        <taxon>Fungi</taxon>
        <taxon>Dikarya</taxon>
        <taxon>Ascomycota</taxon>
        <taxon>Pezizomycotina</taxon>
        <taxon>Eurotiomycetes</taxon>
        <taxon>Eurotiomycetidae</taxon>
        <taxon>Eurotiales</taxon>
        <taxon>Aspergillaceae</taxon>
        <taxon>Penicillium</taxon>
        <taxon>Penicillium chrysogenum species complex</taxon>
    </lineage>
</organism>
<protein>
    <submittedName>
        <fullName evidence="1">Uncharacterized protein</fullName>
    </submittedName>
</protein>
<proteinExistence type="predicted"/>
<evidence type="ECO:0000313" key="1">
    <source>
        <dbReference type="EMBL" id="KAJ5264551.1"/>
    </source>
</evidence>
<reference evidence="1 2" key="1">
    <citation type="journal article" date="2023" name="IMA Fungus">
        <title>Comparative genomic study of the Penicillium genus elucidates a diverse pangenome and 15 lateral gene transfer events.</title>
        <authorList>
            <person name="Petersen C."/>
            <person name="Sorensen T."/>
            <person name="Nielsen M.R."/>
            <person name="Sondergaard T.E."/>
            <person name="Sorensen J.L."/>
            <person name="Fitzpatrick D.A."/>
            <person name="Frisvad J.C."/>
            <person name="Nielsen K.L."/>
        </authorList>
    </citation>
    <scope>NUCLEOTIDE SEQUENCE [LARGE SCALE GENOMIC DNA]</scope>
    <source>
        <strain evidence="1 2">IBT 3361</strain>
    </source>
</reference>
<keyword evidence="2" id="KW-1185">Reference proteome</keyword>
<gene>
    <name evidence="1" type="ORF">N7505_007344</name>
</gene>
<evidence type="ECO:0000313" key="2">
    <source>
        <dbReference type="Proteomes" id="UP001220256"/>
    </source>
</evidence>
<name>A0ABQ8WDP9_PENCH</name>
<accession>A0ABQ8WDP9</accession>
<sequence length="171" mass="19611">MGETVMRREHRTDWNAPASNCEVPEAEWGYADALTDDIVGFADEHGFQVKYLDYDHAEHPSPLVADAYHRWKEYNLTPFWTVFPIKPSLERLQEYLEKCHRSGKAFSDGFMFLFCSGVDAVGLAGTDEWKRLLGSHFALHGTGKKLDRDKKLFPGTEEDAFPKDFGFPARY</sequence>
<comment type="caution">
    <text evidence="1">The sequence shown here is derived from an EMBL/GenBank/DDBJ whole genome shotgun (WGS) entry which is preliminary data.</text>
</comment>
<dbReference type="EMBL" id="JAPVEB010000004">
    <property type="protein sequence ID" value="KAJ5264551.1"/>
    <property type="molecule type" value="Genomic_DNA"/>
</dbReference>